<dbReference type="CDD" id="cd00090">
    <property type="entry name" value="HTH_ARSR"/>
    <property type="match status" value="1"/>
</dbReference>
<sequence length="230" mass="25981">MSHTQRISDPETLKAFAHPVRQRLYRVLAYVGPATNAMLGRELGGADPGLLSYHLRELQRRGFVEDVPELARDRRERWWRLVPGATSWSWQDFVSPEGRAVAGRVKRDMITHEFERLRHFEQTRRSWPPDWQQAATSSDSFLRLTPDELRELVGELHATLRRWSEHGRRTTLARRRANAAPPGAANDDDQPAAPAGAPAGDPAGASAGEPAEADRQPVFVFLHAFPERDL</sequence>
<proteinExistence type="predicted"/>
<dbReference type="SUPFAM" id="SSF46785">
    <property type="entry name" value="Winged helix' DNA-binding domain"/>
    <property type="match status" value="1"/>
</dbReference>
<dbReference type="Pfam" id="PF12840">
    <property type="entry name" value="HTH_20"/>
    <property type="match status" value="1"/>
</dbReference>
<evidence type="ECO:0000313" key="2">
    <source>
        <dbReference type="EMBL" id="MFC0564941.1"/>
    </source>
</evidence>
<dbReference type="Gene3D" id="1.10.10.10">
    <property type="entry name" value="Winged helix-like DNA-binding domain superfamily/Winged helix DNA-binding domain"/>
    <property type="match status" value="1"/>
</dbReference>
<dbReference type="Proteomes" id="UP001589894">
    <property type="component" value="Unassembled WGS sequence"/>
</dbReference>
<dbReference type="RefSeq" id="WP_377338349.1">
    <property type="nucleotide sequence ID" value="NZ_JBHLUE010000009.1"/>
</dbReference>
<gene>
    <name evidence="2" type="ORF">ACFFHU_12450</name>
</gene>
<organism evidence="2 3">
    <name type="scientific">Plantactinospora siamensis</name>
    <dbReference type="NCBI Taxonomy" id="555372"/>
    <lineage>
        <taxon>Bacteria</taxon>
        <taxon>Bacillati</taxon>
        <taxon>Actinomycetota</taxon>
        <taxon>Actinomycetes</taxon>
        <taxon>Micromonosporales</taxon>
        <taxon>Micromonosporaceae</taxon>
        <taxon>Plantactinospora</taxon>
    </lineage>
</organism>
<reference evidence="2 3" key="1">
    <citation type="submission" date="2024-09" db="EMBL/GenBank/DDBJ databases">
        <authorList>
            <person name="Sun Q."/>
            <person name="Mori K."/>
        </authorList>
    </citation>
    <scope>NUCLEOTIDE SEQUENCE [LARGE SCALE GENOMIC DNA]</scope>
    <source>
        <strain evidence="2 3">TBRC 2205</strain>
    </source>
</reference>
<name>A0ABV6NVZ3_9ACTN</name>
<evidence type="ECO:0000256" key="1">
    <source>
        <dbReference type="SAM" id="MobiDB-lite"/>
    </source>
</evidence>
<feature type="region of interest" description="Disordered" evidence="1">
    <location>
        <begin position="167"/>
        <end position="230"/>
    </location>
</feature>
<dbReference type="EMBL" id="JBHLUE010000009">
    <property type="protein sequence ID" value="MFC0564941.1"/>
    <property type="molecule type" value="Genomic_DNA"/>
</dbReference>
<comment type="caution">
    <text evidence="2">The sequence shown here is derived from an EMBL/GenBank/DDBJ whole genome shotgun (WGS) entry which is preliminary data.</text>
</comment>
<dbReference type="InterPro" id="IPR036390">
    <property type="entry name" value="WH_DNA-bd_sf"/>
</dbReference>
<evidence type="ECO:0000313" key="3">
    <source>
        <dbReference type="Proteomes" id="UP001589894"/>
    </source>
</evidence>
<feature type="compositionally biased region" description="Low complexity" evidence="1">
    <location>
        <begin position="178"/>
        <end position="210"/>
    </location>
</feature>
<dbReference type="InterPro" id="IPR011991">
    <property type="entry name" value="ArsR-like_HTH"/>
</dbReference>
<dbReference type="InterPro" id="IPR036388">
    <property type="entry name" value="WH-like_DNA-bd_sf"/>
</dbReference>
<accession>A0ABV6NVZ3</accession>
<keyword evidence="3" id="KW-1185">Reference proteome</keyword>
<protein>
    <submittedName>
        <fullName evidence="2">Helix-turn-helix domain-containing protein</fullName>
    </submittedName>
</protein>